<dbReference type="AlphaFoldDB" id="A0A2P2JHA8"/>
<proteinExistence type="predicted"/>
<reference evidence="1" key="1">
    <citation type="submission" date="2018-02" db="EMBL/GenBank/DDBJ databases">
        <title>Rhizophora mucronata_Transcriptome.</title>
        <authorList>
            <person name="Meera S.P."/>
            <person name="Sreeshan A."/>
            <person name="Augustine A."/>
        </authorList>
    </citation>
    <scope>NUCLEOTIDE SEQUENCE</scope>
    <source>
        <tissue evidence="1">Leaf</tissue>
    </source>
</reference>
<organism evidence="1">
    <name type="scientific">Rhizophora mucronata</name>
    <name type="common">Asiatic mangrove</name>
    <dbReference type="NCBI Taxonomy" id="61149"/>
    <lineage>
        <taxon>Eukaryota</taxon>
        <taxon>Viridiplantae</taxon>
        <taxon>Streptophyta</taxon>
        <taxon>Embryophyta</taxon>
        <taxon>Tracheophyta</taxon>
        <taxon>Spermatophyta</taxon>
        <taxon>Magnoliopsida</taxon>
        <taxon>eudicotyledons</taxon>
        <taxon>Gunneridae</taxon>
        <taxon>Pentapetalae</taxon>
        <taxon>rosids</taxon>
        <taxon>fabids</taxon>
        <taxon>Malpighiales</taxon>
        <taxon>Rhizophoraceae</taxon>
        <taxon>Rhizophora</taxon>
    </lineage>
</organism>
<protein>
    <submittedName>
        <fullName evidence="1">Uncharacterized protein</fullName>
    </submittedName>
</protein>
<accession>A0A2P2JHA8</accession>
<name>A0A2P2JHA8_RHIMU</name>
<sequence>MILAFNKPRKPLITWAGIPEVHPCTLNKTRIKLEKGRNSPTSLQDIMFN</sequence>
<dbReference type="EMBL" id="GGEC01012358">
    <property type="protein sequence ID" value="MBW92841.1"/>
    <property type="molecule type" value="Transcribed_RNA"/>
</dbReference>
<evidence type="ECO:0000313" key="1">
    <source>
        <dbReference type="EMBL" id="MBW92841.1"/>
    </source>
</evidence>